<keyword evidence="1" id="KW-0472">Membrane</keyword>
<name>A0A1G5IUN6_9FIRM</name>
<gene>
    <name evidence="2" type="ORF">SAMN03080606_02530</name>
</gene>
<reference evidence="2 3" key="1">
    <citation type="submission" date="2016-10" db="EMBL/GenBank/DDBJ databases">
        <authorList>
            <person name="de Groot N.N."/>
        </authorList>
    </citation>
    <scope>NUCLEOTIDE SEQUENCE [LARGE SCALE GENOMIC DNA]</scope>
    <source>
        <strain evidence="2 3">DSM 18978</strain>
    </source>
</reference>
<dbReference type="Gene3D" id="1.20.1250.20">
    <property type="entry name" value="MFS general substrate transporter like domains"/>
    <property type="match status" value="1"/>
</dbReference>
<proteinExistence type="predicted"/>
<keyword evidence="1" id="KW-0812">Transmembrane</keyword>
<keyword evidence="1" id="KW-1133">Transmembrane helix</keyword>
<dbReference type="EMBL" id="FMUS01000016">
    <property type="protein sequence ID" value="SCY79727.1"/>
    <property type="molecule type" value="Genomic_DNA"/>
</dbReference>
<keyword evidence="3" id="KW-1185">Reference proteome</keyword>
<feature type="transmembrane region" description="Helical" evidence="1">
    <location>
        <begin position="26"/>
        <end position="44"/>
    </location>
</feature>
<evidence type="ECO:0008006" key="4">
    <source>
        <dbReference type="Google" id="ProtNLM"/>
    </source>
</evidence>
<dbReference type="InterPro" id="IPR036259">
    <property type="entry name" value="MFS_trans_sf"/>
</dbReference>
<dbReference type="Proteomes" id="UP000198636">
    <property type="component" value="Unassembled WGS sequence"/>
</dbReference>
<accession>A0A1G5IUN6</accession>
<feature type="transmembrane region" description="Helical" evidence="1">
    <location>
        <begin position="56"/>
        <end position="76"/>
    </location>
</feature>
<organism evidence="2 3">
    <name type="scientific">Alkaliphilus peptidifermentans DSM 18978</name>
    <dbReference type="NCBI Taxonomy" id="1120976"/>
    <lineage>
        <taxon>Bacteria</taxon>
        <taxon>Bacillati</taxon>
        <taxon>Bacillota</taxon>
        <taxon>Clostridia</taxon>
        <taxon>Peptostreptococcales</taxon>
        <taxon>Natronincolaceae</taxon>
        <taxon>Alkaliphilus</taxon>
    </lineage>
</organism>
<evidence type="ECO:0000313" key="3">
    <source>
        <dbReference type="Proteomes" id="UP000198636"/>
    </source>
</evidence>
<evidence type="ECO:0000256" key="1">
    <source>
        <dbReference type="SAM" id="Phobius"/>
    </source>
</evidence>
<protein>
    <recommendedName>
        <fullName evidence="4">Major Facilitator Superfamily protein</fullName>
    </recommendedName>
</protein>
<dbReference type="SUPFAM" id="SSF103473">
    <property type="entry name" value="MFS general substrate transporter"/>
    <property type="match status" value="1"/>
</dbReference>
<dbReference type="AlphaFoldDB" id="A0A1G5IUN6"/>
<sequence length="82" mass="8886">MAFDSVSTGVLWPNYFGRKNLGSIRGITMTAMVIGSSLGPLPFGYAYDVFGGYKEILLFMMIFPILGSLSSFVSPAPKDPIK</sequence>
<dbReference type="STRING" id="1120976.SAMN03080606_02530"/>
<evidence type="ECO:0000313" key="2">
    <source>
        <dbReference type="EMBL" id="SCY79727.1"/>
    </source>
</evidence>